<feature type="transmembrane region" description="Helical" evidence="1">
    <location>
        <begin position="427"/>
        <end position="449"/>
    </location>
</feature>
<dbReference type="SUPFAM" id="SSF82866">
    <property type="entry name" value="Multidrug efflux transporter AcrB transmembrane domain"/>
    <property type="match status" value="1"/>
</dbReference>
<dbReference type="Gene3D" id="3.30.2090.10">
    <property type="entry name" value="Multidrug efflux transporter AcrB TolC docking domain, DN and DC subdomains"/>
    <property type="match status" value="1"/>
</dbReference>
<name>A0A381VLK1_9ZZZZ</name>
<feature type="transmembrane region" description="Helical" evidence="1">
    <location>
        <begin position="455"/>
        <end position="478"/>
    </location>
</feature>
<organism evidence="2">
    <name type="scientific">marine metagenome</name>
    <dbReference type="NCBI Taxonomy" id="408172"/>
    <lineage>
        <taxon>unclassified sequences</taxon>
        <taxon>metagenomes</taxon>
        <taxon>ecological metagenomes</taxon>
    </lineage>
</organism>
<gene>
    <name evidence="2" type="ORF">METZ01_LOCUS93968</name>
</gene>
<dbReference type="Pfam" id="PF00873">
    <property type="entry name" value="ACR_tran"/>
    <property type="match status" value="1"/>
</dbReference>
<dbReference type="Gene3D" id="1.20.1640.10">
    <property type="entry name" value="Multidrug efflux transporter AcrB transmembrane domain"/>
    <property type="match status" value="2"/>
</dbReference>
<reference evidence="2" key="1">
    <citation type="submission" date="2018-05" db="EMBL/GenBank/DDBJ databases">
        <authorList>
            <person name="Lanie J.A."/>
            <person name="Ng W.-L."/>
            <person name="Kazmierczak K.M."/>
            <person name="Andrzejewski T.M."/>
            <person name="Davidsen T.M."/>
            <person name="Wayne K.J."/>
            <person name="Tettelin H."/>
            <person name="Glass J.I."/>
            <person name="Rusch D."/>
            <person name="Podicherti R."/>
            <person name="Tsui H.-C.T."/>
            <person name="Winkler M.E."/>
        </authorList>
    </citation>
    <scope>NUCLEOTIDE SEQUENCE</scope>
</reference>
<keyword evidence="1" id="KW-1133">Transmembrane helix</keyword>
<evidence type="ECO:0008006" key="3">
    <source>
        <dbReference type="Google" id="ProtNLM"/>
    </source>
</evidence>
<evidence type="ECO:0000313" key="2">
    <source>
        <dbReference type="EMBL" id="SVA41114.1"/>
    </source>
</evidence>
<dbReference type="PANTHER" id="PTHR32063">
    <property type="match status" value="1"/>
</dbReference>
<evidence type="ECO:0000256" key="1">
    <source>
        <dbReference type="SAM" id="Phobius"/>
    </source>
</evidence>
<dbReference type="InterPro" id="IPR027463">
    <property type="entry name" value="AcrB_DN_DC_subdom"/>
</dbReference>
<protein>
    <recommendedName>
        <fullName evidence="3">SSD domain-containing protein</fullName>
    </recommendedName>
</protein>
<dbReference type="PANTHER" id="PTHR32063:SF33">
    <property type="entry name" value="RND SUPERFAMILY EFFLUX PUMP PERMEASE COMPONENT"/>
    <property type="match status" value="1"/>
</dbReference>
<dbReference type="Gene3D" id="3.30.70.1430">
    <property type="entry name" value="Multidrug efflux transporter AcrB pore domain"/>
    <property type="match status" value="2"/>
</dbReference>
<dbReference type="SUPFAM" id="SSF82693">
    <property type="entry name" value="Multidrug efflux transporter AcrB pore domain, PN1, PN2, PC1 and PC2 subdomains"/>
    <property type="match status" value="2"/>
</dbReference>
<dbReference type="AlphaFoldDB" id="A0A381VLK1"/>
<feature type="transmembrane region" description="Helical" evidence="1">
    <location>
        <begin position="530"/>
        <end position="550"/>
    </location>
</feature>
<dbReference type="EMBL" id="UINC01009164">
    <property type="protein sequence ID" value="SVA41114.1"/>
    <property type="molecule type" value="Genomic_DNA"/>
</dbReference>
<feature type="non-terminal residue" evidence="2">
    <location>
        <position position="617"/>
    </location>
</feature>
<keyword evidence="1" id="KW-0472">Membrane</keyword>
<dbReference type="SUPFAM" id="SSF82714">
    <property type="entry name" value="Multidrug efflux transporter AcrB TolC docking domain, DN and DC subdomains"/>
    <property type="match status" value="1"/>
</dbReference>
<dbReference type="InterPro" id="IPR001036">
    <property type="entry name" value="Acrflvin-R"/>
</dbReference>
<dbReference type="GO" id="GO:0005886">
    <property type="term" value="C:plasma membrane"/>
    <property type="evidence" value="ECO:0007669"/>
    <property type="project" value="TreeGrafter"/>
</dbReference>
<accession>A0A381VLK1</accession>
<dbReference type="Gene3D" id="3.30.70.1320">
    <property type="entry name" value="Multidrug efflux transporter AcrB pore domain like"/>
    <property type="match status" value="1"/>
</dbReference>
<proteinExistence type="predicted"/>
<dbReference type="GO" id="GO:0042910">
    <property type="term" value="F:xenobiotic transmembrane transporter activity"/>
    <property type="evidence" value="ECO:0007669"/>
    <property type="project" value="TreeGrafter"/>
</dbReference>
<dbReference type="PRINTS" id="PR00702">
    <property type="entry name" value="ACRIFLAVINRP"/>
</dbReference>
<feature type="transmembrane region" description="Helical" evidence="1">
    <location>
        <begin position="357"/>
        <end position="380"/>
    </location>
</feature>
<sequence length="617" mass="67024">MRAPITWFVRNPVATNLMMWIFLAGGVISYLSLNQEEFPDIDFGMIQVNVAYLGATPEESESGVCLRIEEALEGAEDIERMTTTAREGGCDATLQLTSGADLNRALNDIKGKIDAVTTFPTETEKPIVRAFSSSGNVMTMALASDSDDRNLKAIAEEIRNDLIDLPGVSTVNIEYIRPLEISIEISELVLRQYGLTLDQVSRAIDQASLDLPGGTIRTESGEILLRTKGQVYSGDEYSDIIVQSYPDGTQLRLGDIATVKDGFEEGYLDARLNGRNAAIIDVLRIGEEDIVRAAREVRGWMNSTNLDLPDGMSLDIITDSALATQDRITTVAKNAYMGLFFVLIILALFLQFKLAIWVAAGIPIAIAGALSLFSSVGLTISSLTVMGFILVLGIIVDDAIVVGERIHAFERKGYSKGEAAVEGTMEVCVPVIFGVLTTIAAFLPILLLGGQMGTFFNAIGAVVVFCLVASLVESQLILPGHIAHRRTEGYLLENSFIVTKWQSFQGKIAYGMEYFAEHGYRSLLDKVLRYRYACLATATGVIIITSALLFSGRVIFQFMPSVEGDVVYGSVQMPPGVPAHVTEQAVATIEEKAIEIAVELEEQLVVMKANGEVPQST</sequence>
<keyword evidence="1" id="KW-0812">Transmembrane</keyword>
<feature type="transmembrane region" description="Helical" evidence="1">
    <location>
        <begin position="386"/>
        <end position="406"/>
    </location>
</feature>
<feature type="transmembrane region" description="Helical" evidence="1">
    <location>
        <begin position="12"/>
        <end position="33"/>
    </location>
</feature>
<feature type="transmembrane region" description="Helical" evidence="1">
    <location>
        <begin position="334"/>
        <end position="350"/>
    </location>
</feature>